<dbReference type="PANTHER" id="PTHR45924:SF2">
    <property type="entry name" value="FI17866P1"/>
    <property type="match status" value="1"/>
</dbReference>
<dbReference type="GO" id="GO:0005085">
    <property type="term" value="F:guanyl-nucleotide exchange factor activity"/>
    <property type="evidence" value="ECO:0007669"/>
    <property type="project" value="InterPro"/>
</dbReference>
<feature type="compositionally biased region" description="Pro residues" evidence="1">
    <location>
        <begin position="296"/>
        <end position="305"/>
    </location>
</feature>
<dbReference type="EMBL" id="KV417276">
    <property type="protein sequence ID" value="KZO98378.1"/>
    <property type="molecule type" value="Genomic_DNA"/>
</dbReference>
<protein>
    <submittedName>
        <fullName evidence="3">Dbl homology domain-containing protein</fullName>
    </submittedName>
</protein>
<dbReference type="STRING" id="1330018.A0A167P3C0"/>
<evidence type="ECO:0000256" key="1">
    <source>
        <dbReference type="SAM" id="MobiDB-lite"/>
    </source>
</evidence>
<organism evidence="3 4">
    <name type="scientific">Calocera viscosa (strain TUFC12733)</name>
    <dbReference type="NCBI Taxonomy" id="1330018"/>
    <lineage>
        <taxon>Eukaryota</taxon>
        <taxon>Fungi</taxon>
        <taxon>Dikarya</taxon>
        <taxon>Basidiomycota</taxon>
        <taxon>Agaricomycotina</taxon>
        <taxon>Dacrymycetes</taxon>
        <taxon>Dacrymycetales</taxon>
        <taxon>Dacrymycetaceae</taxon>
        <taxon>Calocera</taxon>
    </lineage>
</organism>
<feature type="region of interest" description="Disordered" evidence="1">
    <location>
        <begin position="1"/>
        <end position="54"/>
    </location>
</feature>
<evidence type="ECO:0000313" key="3">
    <source>
        <dbReference type="EMBL" id="KZO98378.1"/>
    </source>
</evidence>
<evidence type="ECO:0000313" key="4">
    <source>
        <dbReference type="Proteomes" id="UP000076738"/>
    </source>
</evidence>
<name>A0A167P3C0_CALVF</name>
<dbReference type="GO" id="GO:0031267">
    <property type="term" value="F:small GTPase binding"/>
    <property type="evidence" value="ECO:0007669"/>
    <property type="project" value="TreeGrafter"/>
</dbReference>
<feature type="compositionally biased region" description="Polar residues" evidence="1">
    <location>
        <begin position="381"/>
        <end position="396"/>
    </location>
</feature>
<feature type="compositionally biased region" description="Low complexity" evidence="1">
    <location>
        <begin position="35"/>
        <end position="45"/>
    </location>
</feature>
<dbReference type="AlphaFoldDB" id="A0A167P3C0"/>
<proteinExistence type="predicted"/>
<feature type="compositionally biased region" description="Polar residues" evidence="1">
    <location>
        <begin position="280"/>
        <end position="290"/>
    </location>
</feature>
<dbReference type="SUPFAM" id="SSF48065">
    <property type="entry name" value="DBL homology domain (DH-domain)"/>
    <property type="match status" value="1"/>
</dbReference>
<dbReference type="InterPro" id="IPR000219">
    <property type="entry name" value="DH_dom"/>
</dbReference>
<dbReference type="Gene3D" id="1.20.900.10">
    <property type="entry name" value="Dbl homology (DH) domain"/>
    <property type="match status" value="1"/>
</dbReference>
<dbReference type="SMART" id="SM00325">
    <property type="entry name" value="RhoGEF"/>
    <property type="match status" value="1"/>
</dbReference>
<dbReference type="InterPro" id="IPR035899">
    <property type="entry name" value="DBL_dom_sf"/>
</dbReference>
<reference evidence="3 4" key="1">
    <citation type="journal article" date="2016" name="Mol. Biol. Evol.">
        <title>Comparative Genomics of Early-Diverging Mushroom-Forming Fungi Provides Insights into the Origins of Lignocellulose Decay Capabilities.</title>
        <authorList>
            <person name="Nagy L.G."/>
            <person name="Riley R."/>
            <person name="Tritt A."/>
            <person name="Adam C."/>
            <person name="Daum C."/>
            <person name="Floudas D."/>
            <person name="Sun H."/>
            <person name="Yadav J.S."/>
            <person name="Pangilinan J."/>
            <person name="Larsson K.H."/>
            <person name="Matsuura K."/>
            <person name="Barry K."/>
            <person name="Labutti K."/>
            <person name="Kuo R."/>
            <person name="Ohm R.A."/>
            <person name="Bhattacharya S.S."/>
            <person name="Shirouzu T."/>
            <person name="Yoshinaga Y."/>
            <person name="Martin F.M."/>
            <person name="Grigoriev I.V."/>
            <person name="Hibbett D.S."/>
        </authorList>
    </citation>
    <scope>NUCLEOTIDE SEQUENCE [LARGE SCALE GENOMIC DNA]</scope>
    <source>
        <strain evidence="3 4">TUFC12733</strain>
    </source>
</reference>
<dbReference type="PANTHER" id="PTHR45924">
    <property type="entry name" value="FI17866P1"/>
    <property type="match status" value="1"/>
</dbReference>
<dbReference type="PROSITE" id="PS50010">
    <property type="entry name" value="DH_2"/>
    <property type="match status" value="1"/>
</dbReference>
<keyword evidence="4" id="KW-1185">Reference proteome</keyword>
<accession>A0A167P3C0</accession>
<feature type="domain" description="DH" evidence="2">
    <location>
        <begin position="52"/>
        <end position="241"/>
    </location>
</feature>
<dbReference type="Proteomes" id="UP000076738">
    <property type="component" value="Unassembled WGS sequence"/>
</dbReference>
<feature type="region of interest" description="Disordered" evidence="1">
    <location>
        <begin position="253"/>
        <end position="419"/>
    </location>
</feature>
<gene>
    <name evidence="3" type="ORF">CALVIDRAFT_535461</name>
</gene>
<feature type="compositionally biased region" description="Polar residues" evidence="1">
    <location>
        <begin position="406"/>
        <end position="419"/>
    </location>
</feature>
<evidence type="ECO:0000259" key="2">
    <source>
        <dbReference type="PROSITE" id="PS50010"/>
    </source>
</evidence>
<dbReference type="Pfam" id="PF00621">
    <property type="entry name" value="RhoGEF"/>
    <property type="match status" value="1"/>
</dbReference>
<sequence length="419" mass="45528">MNSAALQVLPAQHVRDDTIPSPIATPSPVTTDDPSSMSASTSAASRPDKPLKKSNPLIDLIETEKQYVDLLASIIRRVAAAWSKDNFPPKELDTMFRCVEAIYKANRTLLARLKDIGPSPSSPKALGDLLMRWIDDLEEPYERYCSSYIAGFDLWSPVQQNQKLSQMLDEVSASTSSGQAEGEFVGWTLDSLFLLPRGRLKYYKRLYSRLLKSTQPGRSDHRLLVVAVEKLDNLLEMVAARLQVNVQELDDIHRSSSGAPREQAQALERGQDVEDPNVENRLSPSPSATARQEPQTGPPELPLLPTPQKLRQMSNLDDGGHKMHDATNVPENLKNGRGVSPDPLPSVVALDSNAATGRLHPSSMSPSAGIAAPPLADRSRNGSTPSLRSVTPSNPTADADKDDRQSGSSGTIAGSQSDE</sequence>
<dbReference type="OrthoDB" id="6244550at2759"/>